<keyword evidence="2" id="KW-1185">Reference proteome</keyword>
<protein>
    <submittedName>
        <fullName evidence="1">Coat protein</fullName>
    </submittedName>
</protein>
<dbReference type="Proteomes" id="UP000237673">
    <property type="component" value="Chromosome"/>
</dbReference>
<name>A0ABM6S1Y7_9GAMM</name>
<gene>
    <name evidence="1" type="ORF">C2E16_11640</name>
</gene>
<dbReference type="EMBL" id="CP026378">
    <property type="protein sequence ID" value="AUY25493.1"/>
    <property type="molecule type" value="Genomic_DNA"/>
</dbReference>
<sequence>MPTILSDVVFRDELRDYMQVNTAERTAFFQSGILTTNNDMTTLLASPSNTFTIPWWVDLDASIESNYSNDVYTDIAVPLAVTSSEMQARAAYLNEGWAAMNLVKNITNQDPLEFVANRLISYWQRVAQRRAIASVVGIYNDNVASNGGDMVVDAGGTISAAAIIRAKATMGDYTGQLGGLSVIAMHSAVYTELQLLNLIDFTPLADQIPEFGRFQGMRVVVDDSMPILPAVEADPDATPPVAAVPARYLSVIFGPGALGYAERQPAGEDGLEYAREPERGNGGGAETLWTRRDFVIHPLGYSFLSTTITGTPSTTRPISANWADLALATNWERKFDRKQVPLAFVTSTVAA</sequence>
<accession>A0ABM6S1Y7</accession>
<organism evidence="1 2">
    <name type="scientific">Mixta calida</name>
    <dbReference type="NCBI Taxonomy" id="665913"/>
    <lineage>
        <taxon>Bacteria</taxon>
        <taxon>Pseudomonadati</taxon>
        <taxon>Pseudomonadota</taxon>
        <taxon>Gammaproteobacteria</taxon>
        <taxon>Enterobacterales</taxon>
        <taxon>Erwiniaceae</taxon>
        <taxon>Mixta</taxon>
    </lineage>
</organism>
<dbReference type="RefSeq" id="WP_084970167.1">
    <property type="nucleotide sequence ID" value="NZ_CP026378.1"/>
</dbReference>
<evidence type="ECO:0000313" key="1">
    <source>
        <dbReference type="EMBL" id="AUY25493.1"/>
    </source>
</evidence>
<evidence type="ECO:0000313" key="2">
    <source>
        <dbReference type="Proteomes" id="UP000237673"/>
    </source>
</evidence>
<reference evidence="1 2" key="1">
    <citation type="submission" date="2018-01" db="EMBL/GenBank/DDBJ databases">
        <title>Complete and assembled Genome of Pantoea calida DSM22759T.</title>
        <authorList>
            <person name="Stevens M.J.A."/>
            <person name="Zurfluh K."/>
            <person name="Stephan R."/>
        </authorList>
    </citation>
    <scope>NUCLEOTIDE SEQUENCE [LARGE SCALE GENOMIC DNA]</scope>
    <source>
        <strain evidence="1 2">DSM 22759</strain>
    </source>
</reference>
<proteinExistence type="predicted"/>
<keyword evidence="1" id="KW-0167">Capsid protein</keyword>
<keyword evidence="1" id="KW-0946">Virion</keyword>